<feature type="domain" description="Helicase ATP-binding" evidence="1">
    <location>
        <begin position="35"/>
        <end position="166"/>
    </location>
</feature>
<dbReference type="EMBL" id="JAFVMF010000035">
    <property type="protein sequence ID" value="MBO1361897.1"/>
    <property type="molecule type" value="Genomic_DNA"/>
</dbReference>
<protein>
    <submittedName>
        <fullName evidence="3">DEAD/DEAH box helicase family protein</fullName>
    </submittedName>
</protein>
<evidence type="ECO:0000313" key="4">
    <source>
        <dbReference type="Proteomes" id="UP000664771"/>
    </source>
</evidence>
<dbReference type="InterPro" id="IPR014001">
    <property type="entry name" value="Helicase_ATP-bd"/>
</dbReference>
<dbReference type="PANTHER" id="PTHR47396">
    <property type="entry name" value="TYPE I RESTRICTION ENZYME ECOKI R PROTEIN"/>
    <property type="match status" value="1"/>
</dbReference>
<dbReference type="Gene3D" id="3.40.50.300">
    <property type="entry name" value="P-loop containing nucleotide triphosphate hydrolases"/>
    <property type="match status" value="2"/>
</dbReference>
<gene>
    <name evidence="3" type="ORF">J2D73_19120</name>
</gene>
<dbReference type="InterPro" id="IPR006935">
    <property type="entry name" value="Helicase/UvrB_N"/>
</dbReference>
<proteinExistence type="predicted"/>
<dbReference type="Pfam" id="PF00271">
    <property type="entry name" value="Helicase_C"/>
    <property type="match status" value="1"/>
</dbReference>
<dbReference type="InterPro" id="IPR027417">
    <property type="entry name" value="P-loop_NTPase"/>
</dbReference>
<feature type="domain" description="Helicase C-terminal" evidence="2">
    <location>
        <begin position="228"/>
        <end position="380"/>
    </location>
</feature>
<evidence type="ECO:0000313" key="3">
    <source>
        <dbReference type="EMBL" id="MBO1361897.1"/>
    </source>
</evidence>
<name>A0ABS3M130_9PROT</name>
<dbReference type="InterPro" id="IPR001650">
    <property type="entry name" value="Helicase_C-like"/>
</dbReference>
<evidence type="ECO:0000259" key="2">
    <source>
        <dbReference type="PROSITE" id="PS51194"/>
    </source>
</evidence>
<keyword evidence="3" id="KW-0378">Hydrolase</keyword>
<keyword evidence="3" id="KW-0347">Helicase</keyword>
<dbReference type="SUPFAM" id="SSF52540">
    <property type="entry name" value="P-loop containing nucleoside triphosphate hydrolases"/>
    <property type="match status" value="1"/>
</dbReference>
<dbReference type="PROSITE" id="PS51194">
    <property type="entry name" value="HELICASE_CTER"/>
    <property type="match status" value="1"/>
</dbReference>
<dbReference type="GO" id="GO:0004386">
    <property type="term" value="F:helicase activity"/>
    <property type="evidence" value="ECO:0007669"/>
    <property type="project" value="UniProtKB-KW"/>
</dbReference>
<dbReference type="Pfam" id="PF04851">
    <property type="entry name" value="ResIII"/>
    <property type="match status" value="1"/>
</dbReference>
<organism evidence="3 4">
    <name type="scientific">Acetobacter sacchari</name>
    <dbReference type="NCBI Taxonomy" id="2661687"/>
    <lineage>
        <taxon>Bacteria</taxon>
        <taxon>Pseudomonadati</taxon>
        <taxon>Pseudomonadota</taxon>
        <taxon>Alphaproteobacteria</taxon>
        <taxon>Acetobacterales</taxon>
        <taxon>Acetobacteraceae</taxon>
        <taxon>Acetobacter</taxon>
    </lineage>
</organism>
<dbReference type="PANTHER" id="PTHR47396:SF1">
    <property type="entry name" value="ATP-DEPENDENT HELICASE IRC3-RELATED"/>
    <property type="match status" value="1"/>
</dbReference>
<comment type="caution">
    <text evidence="3">The sequence shown here is derived from an EMBL/GenBank/DDBJ whole genome shotgun (WGS) entry which is preliminary data.</text>
</comment>
<keyword evidence="3" id="KW-0547">Nucleotide-binding</keyword>
<keyword evidence="3" id="KW-0067">ATP-binding</keyword>
<sequence length="540" mass="59548">MADLLTAGKMRLRDYQSEAVAATWDWMQNNDGAPIIDAAVGAGKSIIMAEIMRQAHSYQDDVRVLMLTHSSELVRQNHAKLSALMPWADSGIYSAALGKKDLQAQFLFGTIHSVWKKAYDLGRVHLILVDEAHTISRKQKTMWGRFLQDVTICNHDVRMIGLTGTPWRLDSGSLTDGDDRLFHGISYKIGILDLINRGFLVPVVTEPTGLRVDTSDVRKTAGDYNVGQLTGAVDRVTEEAVDDFIRRGGDRRSWMIFAPSIESAGHIRDAVRGRGVSCEIVTADTDSGARERILGALHRGALRSVVSVGTLTTGVDVPPVDMIVALRPTMSSALVIQMIGRGLRLSPGTRKENCLLVDYAGWLSRHGPVDLIEPPARKGSGPAPTKQCEQCDTKLPIHIMTCPTCGFEFPAVEKPEARLVASALPALSTQREPRRVRVVGVKYARHQGKNGKPDTLRVDYDTGIQTYRKWVPIEGELNARTMGRVWWSKAREPGNVNAAPASIAEALERAPSELRAPREIEIVPEGKYWSVKNMFYEAQA</sequence>
<dbReference type="InterPro" id="IPR050742">
    <property type="entry name" value="Helicase_Restrict-Modif_Enz"/>
</dbReference>
<dbReference type="SMART" id="SM00487">
    <property type="entry name" value="DEXDc"/>
    <property type="match status" value="1"/>
</dbReference>
<dbReference type="PROSITE" id="PS51192">
    <property type="entry name" value="HELICASE_ATP_BIND_1"/>
    <property type="match status" value="1"/>
</dbReference>
<keyword evidence="4" id="KW-1185">Reference proteome</keyword>
<dbReference type="RefSeq" id="WP_207883926.1">
    <property type="nucleotide sequence ID" value="NZ_JAFVMF010000035.1"/>
</dbReference>
<accession>A0ABS3M130</accession>
<reference evidence="3 4" key="1">
    <citation type="submission" date="2021-03" db="EMBL/GenBank/DDBJ databases">
        <title>The complete genome sequence of Acetobacter sacchari TBRC 11175.</title>
        <authorList>
            <person name="Charoenyingcharoen P."/>
            <person name="Yukphan P."/>
        </authorList>
    </citation>
    <scope>NUCLEOTIDE SEQUENCE [LARGE SCALE GENOMIC DNA]</scope>
    <source>
        <strain evidence="3 4">TBRC 11175</strain>
    </source>
</reference>
<dbReference type="SMART" id="SM00490">
    <property type="entry name" value="HELICc"/>
    <property type="match status" value="1"/>
</dbReference>
<dbReference type="Proteomes" id="UP000664771">
    <property type="component" value="Unassembled WGS sequence"/>
</dbReference>
<evidence type="ECO:0000259" key="1">
    <source>
        <dbReference type="PROSITE" id="PS51192"/>
    </source>
</evidence>